<dbReference type="EC" id="3.6.3.28" evidence="6"/>
<dbReference type="Gene3D" id="3.40.50.300">
    <property type="entry name" value="P-loop containing nucleotide triphosphate hydrolases"/>
    <property type="match status" value="1"/>
</dbReference>
<dbReference type="InterPro" id="IPR027417">
    <property type="entry name" value="P-loop_NTPase"/>
</dbReference>
<evidence type="ECO:0000256" key="4">
    <source>
        <dbReference type="ARBA" id="ARBA00022840"/>
    </source>
</evidence>
<evidence type="ECO:0000259" key="5">
    <source>
        <dbReference type="PROSITE" id="PS50893"/>
    </source>
</evidence>
<dbReference type="GO" id="GO:0022857">
    <property type="term" value="F:transmembrane transporter activity"/>
    <property type="evidence" value="ECO:0007669"/>
    <property type="project" value="UniProtKB-ARBA"/>
</dbReference>
<dbReference type="GO" id="GO:0005524">
    <property type="term" value="F:ATP binding"/>
    <property type="evidence" value="ECO:0007669"/>
    <property type="project" value="UniProtKB-KW"/>
</dbReference>
<sequence length="234" mass="26246">MTVLLEGKDIRKTYQTGEVTVAVLKGLNFQILQGEFIVVLGQSGSGKTTLLNILGGMTKATSGELFYKGHPLHQASDKELTLYRRNEVGFVFQHYNLMSNLTAYENVKLAWEIAENPLSIEEILGDVGLKDWSAHFPSQLSGGQQQRIAIARAIVKNPELLLCDEPTGALDIQTGIQVLKALQKLNREYRKTVLIITHNAEISKMSNRVFYLKDGLLDRIVVNEHQIQPEDITW</sequence>
<dbReference type="InterPro" id="IPR017871">
    <property type="entry name" value="ABC_transporter-like_CS"/>
</dbReference>
<name>F0SZN5_SYNGF</name>
<dbReference type="GO" id="GO:0016887">
    <property type="term" value="F:ATP hydrolysis activity"/>
    <property type="evidence" value="ECO:0007669"/>
    <property type="project" value="InterPro"/>
</dbReference>
<evidence type="ECO:0000256" key="3">
    <source>
        <dbReference type="ARBA" id="ARBA00022741"/>
    </source>
</evidence>
<dbReference type="InterPro" id="IPR003593">
    <property type="entry name" value="AAA+_ATPase"/>
</dbReference>
<evidence type="ECO:0000313" key="6">
    <source>
        <dbReference type="EMBL" id="ADY57206.1"/>
    </source>
</evidence>
<organism evidence="6 7">
    <name type="scientific">Syntrophobotulus glycolicus (strain DSM 8271 / FlGlyR)</name>
    <dbReference type="NCBI Taxonomy" id="645991"/>
    <lineage>
        <taxon>Bacteria</taxon>
        <taxon>Bacillati</taxon>
        <taxon>Bacillota</taxon>
        <taxon>Clostridia</taxon>
        <taxon>Eubacteriales</taxon>
        <taxon>Desulfitobacteriaceae</taxon>
        <taxon>Syntrophobotulus</taxon>
    </lineage>
</organism>
<protein>
    <submittedName>
        <fullName evidence="6">Sigma 54 interacting domain protein</fullName>
        <ecNumber evidence="6">3.6.3.28</ecNumber>
    </submittedName>
</protein>
<evidence type="ECO:0000256" key="1">
    <source>
        <dbReference type="ARBA" id="ARBA00005417"/>
    </source>
</evidence>
<keyword evidence="2" id="KW-0813">Transport</keyword>
<dbReference type="PANTHER" id="PTHR42798:SF2">
    <property type="entry name" value="ABC TRANSPORTER ATP-BINDING PROTEIN MG467-RELATED"/>
    <property type="match status" value="1"/>
</dbReference>
<keyword evidence="7" id="KW-1185">Reference proteome</keyword>
<dbReference type="AlphaFoldDB" id="F0SZN5"/>
<dbReference type="Proteomes" id="UP000007488">
    <property type="component" value="Chromosome"/>
</dbReference>
<dbReference type="PANTHER" id="PTHR42798">
    <property type="entry name" value="LIPOPROTEIN-RELEASING SYSTEM ATP-BINDING PROTEIN LOLD"/>
    <property type="match status" value="1"/>
</dbReference>
<comment type="similarity">
    <text evidence="1">Belongs to the ABC transporter superfamily.</text>
</comment>
<dbReference type="GO" id="GO:0098796">
    <property type="term" value="C:membrane protein complex"/>
    <property type="evidence" value="ECO:0007669"/>
    <property type="project" value="UniProtKB-ARBA"/>
</dbReference>
<keyword evidence="3" id="KW-0547">Nucleotide-binding</keyword>
<dbReference type="SMART" id="SM00382">
    <property type="entry name" value="AAA"/>
    <property type="match status" value="1"/>
</dbReference>
<evidence type="ECO:0000313" key="7">
    <source>
        <dbReference type="Proteomes" id="UP000007488"/>
    </source>
</evidence>
<dbReference type="HOGENOM" id="CLU_000604_1_22_9"/>
<proteinExistence type="inferred from homology"/>
<keyword evidence="6" id="KW-0378">Hydrolase</keyword>
<dbReference type="STRING" id="645991.Sgly_2937"/>
<dbReference type="InterPro" id="IPR017911">
    <property type="entry name" value="MacB-like_ATP-bd"/>
</dbReference>
<dbReference type="KEGG" id="sgy:Sgly_2937"/>
<dbReference type="SUPFAM" id="SSF52540">
    <property type="entry name" value="P-loop containing nucleoside triphosphate hydrolases"/>
    <property type="match status" value="1"/>
</dbReference>
<dbReference type="OrthoDB" id="9810992at2"/>
<dbReference type="InterPro" id="IPR003439">
    <property type="entry name" value="ABC_transporter-like_ATP-bd"/>
</dbReference>
<dbReference type="PROSITE" id="PS00211">
    <property type="entry name" value="ABC_TRANSPORTER_1"/>
    <property type="match status" value="1"/>
</dbReference>
<feature type="domain" description="ABC transporter" evidence="5">
    <location>
        <begin position="5"/>
        <end position="234"/>
    </location>
</feature>
<dbReference type="RefSeq" id="WP_013626026.1">
    <property type="nucleotide sequence ID" value="NC_015172.1"/>
</dbReference>
<dbReference type="FunFam" id="3.40.50.300:FF:000032">
    <property type="entry name" value="Export ABC transporter ATP-binding protein"/>
    <property type="match status" value="1"/>
</dbReference>
<dbReference type="EMBL" id="CP002547">
    <property type="protein sequence ID" value="ADY57206.1"/>
    <property type="molecule type" value="Genomic_DNA"/>
</dbReference>
<dbReference type="PROSITE" id="PS50893">
    <property type="entry name" value="ABC_TRANSPORTER_2"/>
    <property type="match status" value="1"/>
</dbReference>
<accession>F0SZN5</accession>
<dbReference type="eggNOG" id="COG1136">
    <property type="taxonomic scope" value="Bacteria"/>
</dbReference>
<gene>
    <name evidence="6" type="ordered locus">Sgly_2937</name>
</gene>
<dbReference type="Pfam" id="PF00005">
    <property type="entry name" value="ABC_tran"/>
    <property type="match status" value="1"/>
</dbReference>
<dbReference type="CDD" id="cd03255">
    <property type="entry name" value="ABC_MJ0796_LolCDE_FtsE"/>
    <property type="match status" value="1"/>
</dbReference>
<reference evidence="7" key="2">
    <citation type="submission" date="2011-02" db="EMBL/GenBank/DDBJ databases">
        <title>The complete genome of Syntrophobotulus glycolicus DSM 8271.</title>
        <authorList>
            <person name="Lucas S."/>
            <person name="Copeland A."/>
            <person name="Lapidus A."/>
            <person name="Bruce D."/>
            <person name="Goodwin L."/>
            <person name="Pitluck S."/>
            <person name="Kyrpides N."/>
            <person name="Mavromatis K."/>
            <person name="Pagani I."/>
            <person name="Ivanova N."/>
            <person name="Mikhailova N."/>
            <person name="Chertkov O."/>
            <person name="Held B."/>
            <person name="Detter J.C."/>
            <person name="Tapia R."/>
            <person name="Han C."/>
            <person name="Land M."/>
            <person name="Hauser L."/>
            <person name="Markowitz V."/>
            <person name="Cheng J.-F."/>
            <person name="Hugenholtz P."/>
            <person name="Woyke T."/>
            <person name="Wu D."/>
            <person name="Spring S."/>
            <person name="Schroeder M."/>
            <person name="Brambilla E."/>
            <person name="Klenk H.-P."/>
            <person name="Eisen J.A."/>
        </authorList>
    </citation>
    <scope>NUCLEOTIDE SEQUENCE [LARGE SCALE GENOMIC DNA]</scope>
    <source>
        <strain evidence="7">DSM 8271 / FlGlyR</strain>
    </source>
</reference>
<evidence type="ECO:0000256" key="2">
    <source>
        <dbReference type="ARBA" id="ARBA00022448"/>
    </source>
</evidence>
<keyword evidence="4" id="KW-0067">ATP-binding</keyword>
<reference evidence="6 7" key="1">
    <citation type="journal article" date="2011" name="Stand. Genomic Sci.">
        <title>Complete genome sequence of Syntrophobotulus glycolicus type strain (FlGlyR).</title>
        <authorList>
            <person name="Han C."/>
            <person name="Mwirichia R."/>
            <person name="Chertkov O."/>
            <person name="Held B."/>
            <person name="Lapidus A."/>
            <person name="Nolan M."/>
            <person name="Lucas S."/>
            <person name="Hammon N."/>
            <person name="Deshpande S."/>
            <person name="Cheng J.F."/>
            <person name="Tapia R."/>
            <person name="Goodwin L."/>
            <person name="Pitluck S."/>
            <person name="Huntemann M."/>
            <person name="Liolios K."/>
            <person name="Ivanova N."/>
            <person name="Pagani I."/>
            <person name="Mavromatis K."/>
            <person name="Ovchinikova G."/>
            <person name="Pati A."/>
            <person name="Chen A."/>
            <person name="Palaniappan K."/>
            <person name="Land M."/>
            <person name="Hauser L."/>
            <person name="Brambilla E.M."/>
            <person name="Rohde M."/>
            <person name="Spring S."/>
            <person name="Sikorski J."/>
            <person name="Goker M."/>
            <person name="Woyke T."/>
            <person name="Bristow J."/>
            <person name="Eisen J.A."/>
            <person name="Markowitz V."/>
            <person name="Hugenholtz P."/>
            <person name="Kyrpides N.C."/>
            <person name="Klenk H.P."/>
            <person name="Detter J.C."/>
        </authorList>
    </citation>
    <scope>NUCLEOTIDE SEQUENCE [LARGE SCALE GENOMIC DNA]</scope>
    <source>
        <strain evidence="7">DSM 8271 / FlGlyR</strain>
    </source>
</reference>